<organism evidence="1 2">
    <name type="scientific">Pseudomonas syringae pv. maculicola</name>
    <dbReference type="NCBI Taxonomy" id="59511"/>
    <lineage>
        <taxon>Bacteria</taxon>
        <taxon>Pseudomonadati</taxon>
        <taxon>Pseudomonadota</taxon>
        <taxon>Gammaproteobacteria</taxon>
        <taxon>Pseudomonadales</taxon>
        <taxon>Pseudomonadaceae</taxon>
        <taxon>Pseudomonas</taxon>
    </lineage>
</organism>
<comment type="caution">
    <text evidence="1">The sequence shown here is derived from an EMBL/GenBank/DDBJ whole genome shotgun (WGS) entry which is preliminary data.</text>
</comment>
<dbReference type="EMBL" id="RBNL01005062">
    <property type="protein sequence ID" value="RML17375.1"/>
    <property type="molecule type" value="Genomic_DNA"/>
</dbReference>
<evidence type="ECO:0000313" key="2">
    <source>
        <dbReference type="Proteomes" id="UP000282378"/>
    </source>
</evidence>
<gene>
    <name evidence="1" type="ORF">APX70_05366</name>
</gene>
<dbReference type="AlphaFoldDB" id="A0A3M2TRK4"/>
<sequence>RMLIAPGVISALAKPDPVAERVADFQYFPPTLLHDVRARIAILLANQLIA</sequence>
<reference evidence="1 2" key="1">
    <citation type="submission" date="2018-08" db="EMBL/GenBank/DDBJ databases">
        <title>Recombination of ecologically and evolutionarily significant loci maintains genetic cohesion in the Pseudomonas syringae species complex.</title>
        <authorList>
            <person name="Dillon M."/>
            <person name="Thakur S."/>
            <person name="Almeida R.N.D."/>
            <person name="Weir B.S."/>
            <person name="Guttman D.S."/>
        </authorList>
    </citation>
    <scope>NUCLEOTIDE SEQUENCE [LARGE SCALE GENOMIC DNA]</scope>
    <source>
        <strain evidence="1 2">88_10</strain>
    </source>
</reference>
<dbReference type="Proteomes" id="UP000282378">
    <property type="component" value="Unassembled WGS sequence"/>
</dbReference>
<protein>
    <submittedName>
        <fullName evidence="1">Uncharacterized protein</fullName>
    </submittedName>
</protein>
<evidence type="ECO:0000313" key="1">
    <source>
        <dbReference type="EMBL" id="RML17375.1"/>
    </source>
</evidence>
<proteinExistence type="predicted"/>
<feature type="non-terminal residue" evidence="1">
    <location>
        <position position="1"/>
    </location>
</feature>
<accession>A0A3M2TRK4</accession>
<name>A0A3M2TRK4_PSEYM</name>